<dbReference type="EC" id="1.1.1.133" evidence="3 6"/>
<dbReference type="UniPathway" id="UPA00124"/>
<evidence type="ECO:0000313" key="9">
    <source>
        <dbReference type="Proteomes" id="UP000266183"/>
    </source>
</evidence>
<evidence type="ECO:0000313" key="8">
    <source>
        <dbReference type="EMBL" id="AYB29419.1"/>
    </source>
</evidence>
<dbReference type="AlphaFoldDB" id="A0A385SDY6"/>
<dbReference type="PANTHER" id="PTHR10491:SF4">
    <property type="entry name" value="METHIONINE ADENOSYLTRANSFERASE 2 SUBUNIT BETA"/>
    <property type="match status" value="1"/>
</dbReference>
<dbReference type="InterPro" id="IPR005913">
    <property type="entry name" value="dTDP_dehydrorham_reduct"/>
</dbReference>
<evidence type="ECO:0000256" key="6">
    <source>
        <dbReference type="RuleBase" id="RU364082"/>
    </source>
</evidence>
<organism evidence="8 9">
    <name type="scientific">Chryseolinea soli</name>
    <dbReference type="NCBI Taxonomy" id="2321403"/>
    <lineage>
        <taxon>Bacteria</taxon>
        <taxon>Pseudomonadati</taxon>
        <taxon>Bacteroidota</taxon>
        <taxon>Cytophagia</taxon>
        <taxon>Cytophagales</taxon>
        <taxon>Fulvivirgaceae</taxon>
        <taxon>Chryseolinea</taxon>
    </lineage>
</organism>
<dbReference type="GO" id="GO:0019305">
    <property type="term" value="P:dTDP-rhamnose biosynthetic process"/>
    <property type="evidence" value="ECO:0007669"/>
    <property type="project" value="UniProtKB-UniPathway"/>
</dbReference>
<keyword evidence="9" id="KW-1185">Reference proteome</keyword>
<sequence>MKILVTGANGLLGTKLVELFQRDASIELYATARRAAIVPLPADRFFLADLTDAEAVLKMVAAVRPDVIIHTAAMTQVDQCEQDKDGCWKANVDAVGYLLVACEKYNIHFIHLSTDFIFDGSHGPLDETAQPNPVNFYGESKLAAERLVQESNVAWTIIRTVLVYGITPDMSRSNIIVWVKKNLEEGKTLQVVNDQWRTPTLAEDLAQGCYLAAVKKATGIFHVSGKDGLTPYQMALHTVAFFQLDASLIKETNASQFTQPARRPQRTGFIIDKARTVLGYEPHSFQEGLAVVAGQLKR</sequence>
<dbReference type="Proteomes" id="UP000266183">
    <property type="component" value="Chromosome"/>
</dbReference>
<name>A0A385SDY6_9BACT</name>
<evidence type="ECO:0000256" key="5">
    <source>
        <dbReference type="ARBA" id="ARBA00048200"/>
    </source>
</evidence>
<comment type="catalytic activity">
    <reaction evidence="5">
        <text>dTDP-beta-L-rhamnose + NADP(+) = dTDP-4-dehydro-beta-L-rhamnose + NADPH + H(+)</text>
        <dbReference type="Rhea" id="RHEA:21796"/>
        <dbReference type="ChEBI" id="CHEBI:15378"/>
        <dbReference type="ChEBI" id="CHEBI:57510"/>
        <dbReference type="ChEBI" id="CHEBI:57783"/>
        <dbReference type="ChEBI" id="CHEBI:58349"/>
        <dbReference type="ChEBI" id="CHEBI:62830"/>
        <dbReference type="EC" id="1.1.1.133"/>
    </reaction>
</comment>
<dbReference type="Gene3D" id="3.40.50.720">
    <property type="entry name" value="NAD(P)-binding Rossmann-like Domain"/>
    <property type="match status" value="1"/>
</dbReference>
<dbReference type="PANTHER" id="PTHR10491">
    <property type="entry name" value="DTDP-4-DEHYDRORHAMNOSE REDUCTASE"/>
    <property type="match status" value="1"/>
</dbReference>
<reference evidence="9" key="1">
    <citation type="submission" date="2018-09" db="EMBL/GenBank/DDBJ databases">
        <title>Chryseolinea sp. KIS68-18 isolated from soil.</title>
        <authorList>
            <person name="Weon H.-Y."/>
            <person name="Kwon S.-W."/>
            <person name="Lee S.A."/>
        </authorList>
    </citation>
    <scope>NUCLEOTIDE SEQUENCE [LARGE SCALE GENOMIC DNA]</scope>
    <source>
        <strain evidence="9">KIS68-18</strain>
    </source>
</reference>
<dbReference type="SUPFAM" id="SSF51735">
    <property type="entry name" value="NAD(P)-binding Rossmann-fold domains"/>
    <property type="match status" value="1"/>
</dbReference>
<comment type="similarity">
    <text evidence="2 6">Belongs to the dTDP-4-dehydrorhamnose reductase family.</text>
</comment>
<dbReference type="InterPro" id="IPR029903">
    <property type="entry name" value="RmlD-like-bd"/>
</dbReference>
<dbReference type="InterPro" id="IPR036291">
    <property type="entry name" value="NAD(P)-bd_dom_sf"/>
</dbReference>
<accession>A0A385SDY6</accession>
<evidence type="ECO:0000256" key="1">
    <source>
        <dbReference type="ARBA" id="ARBA00004781"/>
    </source>
</evidence>
<feature type="domain" description="RmlD-like substrate binding" evidence="7">
    <location>
        <begin position="1"/>
        <end position="293"/>
    </location>
</feature>
<keyword evidence="6" id="KW-0521">NADP</keyword>
<protein>
    <recommendedName>
        <fullName evidence="4 6">dTDP-4-dehydrorhamnose reductase</fullName>
        <ecNumber evidence="3 6">1.1.1.133</ecNumber>
    </recommendedName>
</protein>
<dbReference type="Pfam" id="PF04321">
    <property type="entry name" value="RmlD_sub_bind"/>
    <property type="match status" value="1"/>
</dbReference>
<dbReference type="RefSeq" id="WP_119752737.1">
    <property type="nucleotide sequence ID" value="NZ_CP032382.1"/>
</dbReference>
<proteinExistence type="inferred from homology"/>
<dbReference type="GO" id="GO:0005829">
    <property type="term" value="C:cytosol"/>
    <property type="evidence" value="ECO:0007669"/>
    <property type="project" value="TreeGrafter"/>
</dbReference>
<evidence type="ECO:0000256" key="4">
    <source>
        <dbReference type="ARBA" id="ARBA00017099"/>
    </source>
</evidence>
<comment type="pathway">
    <text evidence="1 6">Carbohydrate biosynthesis; dTDP-L-rhamnose biosynthesis.</text>
</comment>
<dbReference type="CDD" id="cd05254">
    <property type="entry name" value="dTDP_HR_like_SDR_e"/>
    <property type="match status" value="1"/>
</dbReference>
<dbReference type="EMBL" id="CP032382">
    <property type="protein sequence ID" value="AYB29419.1"/>
    <property type="molecule type" value="Genomic_DNA"/>
</dbReference>
<dbReference type="GO" id="GO:0008831">
    <property type="term" value="F:dTDP-4-dehydrorhamnose reductase activity"/>
    <property type="evidence" value="ECO:0007669"/>
    <property type="project" value="UniProtKB-EC"/>
</dbReference>
<gene>
    <name evidence="8" type="ORF">D4L85_01940</name>
</gene>
<comment type="function">
    <text evidence="6">Catalyzes the reduction of dTDP-6-deoxy-L-lyxo-4-hexulose to yield dTDP-L-rhamnose.</text>
</comment>
<evidence type="ECO:0000256" key="2">
    <source>
        <dbReference type="ARBA" id="ARBA00010944"/>
    </source>
</evidence>
<dbReference type="KEGG" id="chk:D4L85_01940"/>
<dbReference type="OrthoDB" id="9803892at2"/>
<evidence type="ECO:0000256" key="3">
    <source>
        <dbReference type="ARBA" id="ARBA00012929"/>
    </source>
</evidence>
<evidence type="ECO:0000259" key="7">
    <source>
        <dbReference type="Pfam" id="PF04321"/>
    </source>
</evidence>
<keyword evidence="6" id="KW-0560">Oxidoreductase</keyword>